<dbReference type="EMBL" id="CP036263">
    <property type="protein sequence ID" value="QDS99511.1"/>
    <property type="molecule type" value="Genomic_DNA"/>
</dbReference>
<keyword evidence="4 6" id="KW-0472">Membrane</keyword>
<name>A0A517MXA7_9BACT</name>
<organism evidence="7 8">
    <name type="scientific">Adhaeretor mobilis</name>
    <dbReference type="NCBI Taxonomy" id="1930276"/>
    <lineage>
        <taxon>Bacteria</taxon>
        <taxon>Pseudomonadati</taxon>
        <taxon>Planctomycetota</taxon>
        <taxon>Planctomycetia</taxon>
        <taxon>Pirellulales</taxon>
        <taxon>Lacipirellulaceae</taxon>
        <taxon>Adhaeretor</taxon>
    </lineage>
</organism>
<comment type="subcellular location">
    <subcellularLocation>
        <location evidence="1">Membrane</location>
        <topology evidence="1">Multi-pass membrane protein</topology>
    </subcellularLocation>
</comment>
<dbReference type="Proteomes" id="UP000319852">
    <property type="component" value="Chromosome"/>
</dbReference>
<evidence type="ECO:0000256" key="1">
    <source>
        <dbReference type="ARBA" id="ARBA00004141"/>
    </source>
</evidence>
<feature type="transmembrane region" description="Helical" evidence="6">
    <location>
        <begin position="40"/>
        <end position="61"/>
    </location>
</feature>
<dbReference type="OrthoDB" id="9813689at2"/>
<evidence type="ECO:0000256" key="4">
    <source>
        <dbReference type="ARBA" id="ARBA00023136"/>
    </source>
</evidence>
<keyword evidence="5" id="KW-0862">Zinc</keyword>
<proteinExistence type="predicted"/>
<feature type="transmembrane region" description="Helical" evidence="6">
    <location>
        <begin position="101"/>
        <end position="122"/>
    </location>
</feature>
<keyword evidence="8" id="KW-1185">Reference proteome</keyword>
<dbReference type="RefSeq" id="WP_145060722.1">
    <property type="nucleotide sequence ID" value="NZ_CP036263.1"/>
</dbReference>
<feature type="binding site" evidence="5">
    <location>
        <position position="59"/>
    </location>
    <ligand>
        <name>Zn(2+)</name>
        <dbReference type="ChEBI" id="CHEBI:29105"/>
    </ligand>
</feature>
<dbReference type="GO" id="GO:0046872">
    <property type="term" value="F:metal ion binding"/>
    <property type="evidence" value="ECO:0007669"/>
    <property type="project" value="UniProtKB-KW"/>
</dbReference>
<evidence type="ECO:0000313" key="8">
    <source>
        <dbReference type="Proteomes" id="UP000319852"/>
    </source>
</evidence>
<evidence type="ECO:0000256" key="2">
    <source>
        <dbReference type="ARBA" id="ARBA00022692"/>
    </source>
</evidence>
<feature type="transmembrane region" description="Helical" evidence="6">
    <location>
        <begin position="76"/>
        <end position="94"/>
    </location>
</feature>
<evidence type="ECO:0000256" key="5">
    <source>
        <dbReference type="PIRSR" id="PIRSR604254-1"/>
    </source>
</evidence>
<accession>A0A517MXA7</accession>
<dbReference type="Pfam" id="PF03006">
    <property type="entry name" value="HlyIII"/>
    <property type="match status" value="1"/>
</dbReference>
<evidence type="ECO:0000256" key="6">
    <source>
        <dbReference type="SAM" id="Phobius"/>
    </source>
</evidence>
<keyword evidence="3 6" id="KW-1133">Transmembrane helix</keyword>
<feature type="transmembrane region" description="Helical" evidence="6">
    <location>
        <begin position="156"/>
        <end position="179"/>
    </location>
</feature>
<dbReference type="AlphaFoldDB" id="A0A517MXA7"/>
<sequence length="223" mass="24436">MPGFSEPFSSLSHLAGAVLFAALAVPLWKRANGNLLYRRSLMVFSLGSVFLLSISGVYHLLTPGTAGRAVLQRLDHAAIFVLIASSFTPMHVILFRGRARWGVLALIWGLALTAIVVKTVYFSQLPQVLGLAMYLGLGWVGLGTGIALWRKRGFQFVMPILWGGLAYSIGAVLEFTNWPVLVPGVVQWHEVFHIAVLIGLAFHWSFIYSIADGKQSPLADELF</sequence>
<dbReference type="PANTHER" id="PTHR20855:SF3">
    <property type="entry name" value="LD03007P"/>
    <property type="match status" value="1"/>
</dbReference>
<feature type="transmembrane region" description="Helical" evidence="6">
    <location>
        <begin position="191"/>
        <end position="211"/>
    </location>
</feature>
<evidence type="ECO:0000313" key="7">
    <source>
        <dbReference type="EMBL" id="QDS99511.1"/>
    </source>
</evidence>
<dbReference type="InterPro" id="IPR004254">
    <property type="entry name" value="AdipoR/HlyIII-related"/>
</dbReference>
<reference evidence="7 8" key="1">
    <citation type="submission" date="2019-02" db="EMBL/GenBank/DDBJ databases">
        <title>Deep-cultivation of Planctomycetes and their phenomic and genomic characterization uncovers novel biology.</title>
        <authorList>
            <person name="Wiegand S."/>
            <person name="Jogler M."/>
            <person name="Boedeker C."/>
            <person name="Pinto D."/>
            <person name="Vollmers J."/>
            <person name="Rivas-Marin E."/>
            <person name="Kohn T."/>
            <person name="Peeters S.H."/>
            <person name="Heuer A."/>
            <person name="Rast P."/>
            <person name="Oberbeckmann S."/>
            <person name="Bunk B."/>
            <person name="Jeske O."/>
            <person name="Meyerdierks A."/>
            <person name="Storesund J.E."/>
            <person name="Kallscheuer N."/>
            <person name="Luecker S."/>
            <person name="Lage O.M."/>
            <person name="Pohl T."/>
            <person name="Merkel B.J."/>
            <person name="Hornburger P."/>
            <person name="Mueller R.-W."/>
            <person name="Bruemmer F."/>
            <person name="Labrenz M."/>
            <person name="Spormann A.M."/>
            <person name="Op den Camp H."/>
            <person name="Overmann J."/>
            <person name="Amann R."/>
            <person name="Jetten M.S.M."/>
            <person name="Mascher T."/>
            <person name="Medema M.H."/>
            <person name="Devos D.P."/>
            <person name="Kaster A.-K."/>
            <person name="Ovreas L."/>
            <person name="Rohde M."/>
            <person name="Galperin M.Y."/>
            <person name="Jogler C."/>
        </authorList>
    </citation>
    <scope>NUCLEOTIDE SEQUENCE [LARGE SCALE GENOMIC DNA]</scope>
    <source>
        <strain evidence="7 8">HG15A2</strain>
    </source>
</reference>
<feature type="transmembrane region" description="Helical" evidence="6">
    <location>
        <begin position="128"/>
        <end position="149"/>
    </location>
</feature>
<dbReference type="PANTHER" id="PTHR20855">
    <property type="entry name" value="ADIPOR/PROGESTIN RECEPTOR-RELATED"/>
    <property type="match status" value="1"/>
</dbReference>
<feature type="binding site" evidence="5">
    <location>
        <position position="189"/>
    </location>
    <ligand>
        <name>Zn(2+)</name>
        <dbReference type="ChEBI" id="CHEBI:29105"/>
    </ligand>
</feature>
<dbReference type="KEGG" id="amob:HG15A2_28350"/>
<evidence type="ECO:0000256" key="3">
    <source>
        <dbReference type="ARBA" id="ARBA00022989"/>
    </source>
</evidence>
<gene>
    <name evidence="7" type="ORF">HG15A2_28350</name>
</gene>
<keyword evidence="5" id="KW-0479">Metal-binding</keyword>
<protein>
    <submittedName>
        <fullName evidence="7">Hemolysin-III related</fullName>
    </submittedName>
</protein>
<feature type="transmembrane region" description="Helical" evidence="6">
    <location>
        <begin position="12"/>
        <end position="28"/>
    </location>
</feature>
<feature type="binding site" evidence="5">
    <location>
        <position position="193"/>
    </location>
    <ligand>
        <name>Zn(2+)</name>
        <dbReference type="ChEBI" id="CHEBI:29105"/>
    </ligand>
</feature>
<keyword evidence="2 6" id="KW-0812">Transmembrane</keyword>
<dbReference type="GO" id="GO:0016020">
    <property type="term" value="C:membrane"/>
    <property type="evidence" value="ECO:0007669"/>
    <property type="project" value="UniProtKB-SubCell"/>
</dbReference>